<dbReference type="InterPro" id="IPR024213">
    <property type="entry name" value="DUF3822"/>
</dbReference>
<dbReference type="Gene3D" id="3.30.420.260">
    <property type="match status" value="1"/>
</dbReference>
<dbReference type="RefSeq" id="WP_006947662.1">
    <property type="nucleotide sequence ID" value="NZ_BAJI01000044.1"/>
</dbReference>
<name>E0NPE5_9BACT</name>
<dbReference type="eggNOG" id="ENOG502ZZ44">
    <property type="taxonomic scope" value="Bacteria"/>
</dbReference>
<evidence type="ECO:0008006" key="3">
    <source>
        <dbReference type="Google" id="ProtNLM"/>
    </source>
</evidence>
<protein>
    <recommendedName>
        <fullName evidence="3">DUF3822 domain-containing protein</fullName>
    </recommendedName>
</protein>
<proteinExistence type="predicted"/>
<gene>
    <name evidence="1" type="ORF">HMPREF0658_0046</name>
</gene>
<dbReference type="Proteomes" id="UP000004394">
    <property type="component" value="Unassembled WGS sequence"/>
</dbReference>
<dbReference type="Gene3D" id="3.30.420.250">
    <property type="match status" value="1"/>
</dbReference>
<dbReference type="CDD" id="cd24013">
    <property type="entry name" value="ASKHA_ATPase_BT3980-like"/>
    <property type="match status" value="1"/>
</dbReference>
<dbReference type="BioCyc" id="PMAR862515-HMP:GMOO-51-MONOMER"/>
<sequence length="269" mass="31425">MEPINRITKQPRITLRISDHTLSFSVVDLDHPDRIVYEPYIVRSGISMAANLREAFKTAELLLQDYKRAQVLLDTHVMLVPLDEFDEADCEALFQHTFSDKEQETILHEVLPSLNAVAVFSINKDLKMVVEDHFKDVRISCVQQPVWAHLHRRSFSGSRKKLYGYFHDRKLELFSFTQNRFKFCNTFEVTHADDAVYYLLFVWKQLALDSERDELHIVGTIPETDSLTERLRAYLKNVYVINPSADFNHSPIAQIKGLDYDLMSLYIIR</sequence>
<evidence type="ECO:0000313" key="2">
    <source>
        <dbReference type="Proteomes" id="UP000004394"/>
    </source>
</evidence>
<organism evidence="1 2">
    <name type="scientific">Hoylesella marshii DSM 16973 = JCM 13450</name>
    <dbReference type="NCBI Taxonomy" id="862515"/>
    <lineage>
        <taxon>Bacteria</taxon>
        <taxon>Pseudomonadati</taxon>
        <taxon>Bacteroidota</taxon>
        <taxon>Bacteroidia</taxon>
        <taxon>Bacteroidales</taxon>
        <taxon>Prevotellaceae</taxon>
        <taxon>Hoylesella</taxon>
    </lineage>
</organism>
<accession>E0NPE5</accession>
<evidence type="ECO:0000313" key="1">
    <source>
        <dbReference type="EMBL" id="EFM03018.1"/>
    </source>
</evidence>
<keyword evidence="2" id="KW-1185">Reference proteome</keyword>
<comment type="caution">
    <text evidence="1">The sequence shown here is derived from an EMBL/GenBank/DDBJ whole genome shotgun (WGS) entry which is preliminary data.</text>
</comment>
<reference evidence="1" key="1">
    <citation type="submission" date="2010-07" db="EMBL/GenBank/DDBJ databases">
        <authorList>
            <person name="Muzny D."/>
            <person name="Qin X."/>
            <person name="Deng J."/>
            <person name="Jiang H."/>
            <person name="Liu Y."/>
            <person name="Qu J."/>
            <person name="Song X.-Z."/>
            <person name="Zhang L."/>
            <person name="Thornton R."/>
            <person name="Coyle M."/>
            <person name="Francisco L."/>
            <person name="Jackson L."/>
            <person name="Javaid M."/>
            <person name="Korchina V."/>
            <person name="Kovar C."/>
            <person name="Mata R."/>
            <person name="Mathew T."/>
            <person name="Ngo R."/>
            <person name="Nguyen L."/>
            <person name="Nguyen N."/>
            <person name="Okwuonu G."/>
            <person name="Ongeri F."/>
            <person name="Pham C."/>
            <person name="Simmons D."/>
            <person name="Wilczek-Boney K."/>
            <person name="Hale W."/>
            <person name="Jakkamsetti A."/>
            <person name="Pham P."/>
            <person name="Ruth R."/>
            <person name="San Lucas F."/>
            <person name="Warren J."/>
            <person name="Zhang J."/>
            <person name="Zhao Z."/>
            <person name="Zhou C."/>
            <person name="Zhu D."/>
            <person name="Lee S."/>
            <person name="Bess C."/>
            <person name="Blankenburg K."/>
            <person name="Forbes L."/>
            <person name="Fu Q."/>
            <person name="Gubbala S."/>
            <person name="Hirani K."/>
            <person name="Jayaseelan J.C."/>
            <person name="Lara F."/>
            <person name="Munidasa M."/>
            <person name="Palculict T."/>
            <person name="Patil S."/>
            <person name="Pu L.-L."/>
            <person name="Saada N."/>
            <person name="Tang L."/>
            <person name="Weissenberger G."/>
            <person name="Zhu Y."/>
            <person name="Hemphill L."/>
            <person name="Shang Y."/>
            <person name="Youmans B."/>
            <person name="Ayvaz T."/>
            <person name="Ross M."/>
            <person name="Santibanez J."/>
            <person name="Aqrawi P."/>
            <person name="Gross S."/>
            <person name="Joshi V."/>
            <person name="Fowler G."/>
            <person name="Nazareth L."/>
            <person name="Reid J."/>
            <person name="Worley K."/>
            <person name="Petrosino J."/>
            <person name="Highlander S."/>
            <person name="Gibbs R."/>
        </authorList>
    </citation>
    <scope>NUCLEOTIDE SEQUENCE [LARGE SCALE GENOMIC DNA]</scope>
    <source>
        <strain evidence="1">DSM 16973</strain>
    </source>
</reference>
<dbReference type="OrthoDB" id="658622at2"/>
<dbReference type="STRING" id="862515.HMPREF0658_0046"/>
<dbReference type="HOGENOM" id="CLU_081202_1_0_10"/>
<dbReference type="Pfam" id="PF12864">
    <property type="entry name" value="DUF3822"/>
    <property type="match status" value="1"/>
</dbReference>
<dbReference type="EMBL" id="AEEI01000003">
    <property type="protein sequence ID" value="EFM03018.1"/>
    <property type="molecule type" value="Genomic_DNA"/>
</dbReference>
<dbReference type="AlphaFoldDB" id="E0NPE5"/>